<gene>
    <name evidence="2" type="ORF">D6D85_02175</name>
</gene>
<evidence type="ECO:0000313" key="2">
    <source>
        <dbReference type="EMBL" id="RSN77721.1"/>
    </source>
</evidence>
<protein>
    <recommendedName>
        <fullName evidence="1">Piwi domain-containing protein</fullName>
    </recommendedName>
</protein>
<keyword evidence="3" id="KW-1185">Reference proteome</keyword>
<dbReference type="InterPro" id="IPR012337">
    <property type="entry name" value="RNaseH-like_sf"/>
</dbReference>
<name>A0A429GVI0_9CREN</name>
<evidence type="ECO:0000313" key="3">
    <source>
        <dbReference type="Proteomes" id="UP000277582"/>
    </source>
</evidence>
<feature type="domain" description="Piwi" evidence="1">
    <location>
        <begin position="119"/>
        <end position="413"/>
    </location>
</feature>
<dbReference type="Pfam" id="PF02171">
    <property type="entry name" value="Piwi"/>
    <property type="match status" value="1"/>
</dbReference>
<dbReference type="EMBL" id="RCOS01000029">
    <property type="protein sequence ID" value="RSN77721.1"/>
    <property type="molecule type" value="Genomic_DNA"/>
</dbReference>
<dbReference type="GO" id="GO:0003676">
    <property type="term" value="F:nucleic acid binding"/>
    <property type="evidence" value="ECO:0007669"/>
    <property type="project" value="InterPro"/>
</dbReference>
<dbReference type="Gene3D" id="3.40.50.2300">
    <property type="match status" value="1"/>
</dbReference>
<dbReference type="AlphaFoldDB" id="A0A429GVI0"/>
<accession>A0A429GVI0</accession>
<organism evidence="2 3">
    <name type="scientific">Candidatus Methanodesulfokora washburnensis</name>
    <dbReference type="NCBI Taxonomy" id="2478471"/>
    <lineage>
        <taxon>Archaea</taxon>
        <taxon>Thermoproteota</taxon>
        <taxon>Candidatus Korarchaeia</taxon>
        <taxon>Candidatus Korarchaeia incertae sedis</taxon>
        <taxon>Candidatus Methanodesulfokora</taxon>
    </lineage>
</organism>
<sequence length="432" mass="49415">MGRFYLSGEQLQPPKLRFNPSSLQASHYNPRQGLKQYGPYDEQSLGKESVRCTLIYPEQLEIQKQILISGLTNGNGAFDGFQSLFRIPLEFIAHRSVAEENEKEIEQEIKTALNNDNPDLVIVMMSRRNEQIYRKVKSFLLGNGIPSQVVTAEKLKNIEELPWILENISLQIYAKIGGTPWTVMSSHRQKELVIGISRAMDKEKNCVVGFITLFTHDGDYQFLYSLAPKPIEWQKLDEYRNALVELIVDAYKEYERRLGRPSSIVIHLCKRPGKFREIAAVEEAIQKIGENLPYALLHLNDDTNYRLFDSAHPTYVPRSGIKVEINSNTALLLLDGRMPDQTGQEIRKKRGVPRMLEIHMDKRSTMPSTEFPRLVQQVFAFARVNWRGFNAQAIPATLSYSYLVARLVAEIGAENWSPIASAGKLRDKAWFL</sequence>
<dbReference type="OrthoDB" id="302354at2157"/>
<dbReference type="RefSeq" id="WP_125670428.1">
    <property type="nucleotide sequence ID" value="NZ_RCOS01000029.1"/>
</dbReference>
<dbReference type="Proteomes" id="UP000277582">
    <property type="component" value="Unassembled WGS sequence"/>
</dbReference>
<dbReference type="InterPro" id="IPR036397">
    <property type="entry name" value="RNaseH_sf"/>
</dbReference>
<reference evidence="2 3" key="1">
    <citation type="submission" date="2018-10" db="EMBL/GenBank/DDBJ databases">
        <title>Co-occurring genomic capacity for anaerobic methane metabolism and dissimilatory sulfite reduction discovered in the Korarchaeota.</title>
        <authorList>
            <person name="Mckay L.J."/>
            <person name="Dlakic M."/>
            <person name="Fields M.W."/>
            <person name="Delmont T.O."/>
            <person name="Eren A.M."/>
            <person name="Jay Z.J."/>
            <person name="Klingelsmith K.B."/>
            <person name="Rusch D.B."/>
            <person name="Inskeep W.P."/>
        </authorList>
    </citation>
    <scope>NUCLEOTIDE SEQUENCE [LARGE SCALE GENOMIC DNA]</scope>
    <source>
        <strain evidence="2 3">MDKW</strain>
    </source>
</reference>
<dbReference type="Gene3D" id="3.30.420.10">
    <property type="entry name" value="Ribonuclease H-like superfamily/Ribonuclease H"/>
    <property type="match status" value="1"/>
</dbReference>
<dbReference type="SUPFAM" id="SSF53098">
    <property type="entry name" value="Ribonuclease H-like"/>
    <property type="match status" value="1"/>
</dbReference>
<dbReference type="PROSITE" id="PS50822">
    <property type="entry name" value="PIWI"/>
    <property type="match status" value="1"/>
</dbReference>
<evidence type="ECO:0000259" key="1">
    <source>
        <dbReference type="PROSITE" id="PS50822"/>
    </source>
</evidence>
<dbReference type="InterPro" id="IPR003165">
    <property type="entry name" value="Piwi"/>
</dbReference>
<proteinExistence type="predicted"/>
<dbReference type="SMART" id="SM00950">
    <property type="entry name" value="Piwi"/>
    <property type="match status" value="1"/>
</dbReference>
<comment type="caution">
    <text evidence="2">The sequence shown here is derived from an EMBL/GenBank/DDBJ whole genome shotgun (WGS) entry which is preliminary data.</text>
</comment>